<feature type="domain" description="SHS2" evidence="1">
    <location>
        <begin position="1"/>
        <end position="193"/>
    </location>
</feature>
<name>A0ABY9JY17_9BACI</name>
<dbReference type="Proteomes" id="UP001197974">
    <property type="component" value="Chromosome"/>
</dbReference>
<evidence type="ECO:0000259" key="1">
    <source>
        <dbReference type="SMART" id="SM00842"/>
    </source>
</evidence>
<evidence type="ECO:0000313" key="3">
    <source>
        <dbReference type="Proteomes" id="UP001197974"/>
    </source>
</evidence>
<accession>A0ABY9JY17</accession>
<dbReference type="EMBL" id="CP129013">
    <property type="protein sequence ID" value="WLR44301.1"/>
    <property type="molecule type" value="Genomic_DNA"/>
</dbReference>
<dbReference type="CDD" id="cd24004">
    <property type="entry name" value="ASKHA_NBD_PilM-like"/>
    <property type="match status" value="1"/>
</dbReference>
<organism evidence="2 3">
    <name type="scientific">Bacillus carboniphilus</name>
    <dbReference type="NCBI Taxonomy" id="86663"/>
    <lineage>
        <taxon>Bacteria</taxon>
        <taxon>Bacillati</taxon>
        <taxon>Bacillota</taxon>
        <taxon>Bacilli</taxon>
        <taxon>Bacillales</taxon>
        <taxon>Bacillaceae</taxon>
        <taxon>Bacillus</taxon>
    </lineage>
</organism>
<dbReference type="InterPro" id="IPR050696">
    <property type="entry name" value="FtsA/MreB"/>
</dbReference>
<keyword evidence="3" id="KW-1185">Reference proteome</keyword>
<dbReference type="PANTHER" id="PTHR32432:SF3">
    <property type="entry name" value="ETHANOLAMINE UTILIZATION PROTEIN EUTJ"/>
    <property type="match status" value="1"/>
</dbReference>
<proteinExistence type="predicted"/>
<gene>
    <name evidence="2" type="primary">pilM</name>
    <name evidence="2" type="ORF">LC087_09110</name>
</gene>
<protein>
    <submittedName>
        <fullName evidence="2">Pilus assembly protein PilM</fullName>
    </submittedName>
</protein>
<evidence type="ECO:0000313" key="2">
    <source>
        <dbReference type="EMBL" id="WLR44301.1"/>
    </source>
</evidence>
<dbReference type="RefSeq" id="WP_306020795.1">
    <property type="nucleotide sequence ID" value="NZ_CP129013.1"/>
</dbReference>
<reference evidence="2 3" key="1">
    <citation type="submission" date="2023-06" db="EMBL/GenBank/DDBJ databases">
        <title>Five Gram-positive bacteria isolated from mangrove sediments in Shenzhen, Guangdong, China.</title>
        <authorList>
            <person name="Yu S."/>
            <person name="Zheng W."/>
            <person name="Huang Y."/>
        </authorList>
    </citation>
    <scope>NUCLEOTIDE SEQUENCE [LARGE SCALE GENOMIC DNA]</scope>
    <source>
        <strain evidence="2 3">SaN35-3</strain>
    </source>
</reference>
<dbReference type="InterPro" id="IPR003494">
    <property type="entry name" value="SHS2_FtsA"/>
</dbReference>
<dbReference type="PANTHER" id="PTHR32432">
    <property type="entry name" value="CELL DIVISION PROTEIN FTSA-RELATED"/>
    <property type="match status" value="1"/>
</dbReference>
<sequence length="703" mass="78279">MGTRTVIGLLLSKSNDHYHVEDIVIEEHEERAMLDGQIHNVISVAEVISKVKNKLEKKHGPLKKACIAAAGRSLKTVNASSEISIQGKPFVTKEDIIHLELSAVQEAQIQLSVSEDANSSNQYDCVGYSVLHYKLDNHEIGHLIDQQGKNASVDVIATFLPKVVVESLLSALKRADLEMRSLTLEPIAAINVLTRPNMRHLNIALVDIGAGTSDIAITNEGTVVSYGMVPIAGDEITEVISEEYLLDFSIAEKAKRELLKKDEVVVTDILGVETKITQKEMIDIIRPATKNLANQLKEHILMLNNGQIPKAIMLVGGGSLTPEIDLHLSQEFDLPHNRIAIRGVEAIQKLTIKEELTFGPEIITPIGIAISSTTNPIQYIYVKVNETPMRLFQIKPLTVGDVLLSAGVIINDLYGKPARIKTVTVNGKTTHIPGEKGDNPFILKNGHTTSLKELISSGDHIEYEKGADGKESKIKVKELVHLKEKKSFVFNDQTHLIETSIKVNGKKVDYHYVIDDNDVIISYTPSSIRQVLLSLGKEQLIKNIKPFIVLLNGKPIECKDFGAQLYHNGVIANLDSNMKDGDVLTFETFKKPALSAWLKAIGIESHKKVPIIFNDKKIILKKPILLFYKQNQLIKESDSLFNGDSIVMKKLAPSSFIFQDLFKQIDLDIPKDGRKNFKLTKNGKETTFDEKINENDRLKIEWF</sequence>
<dbReference type="Gene3D" id="3.30.1490.300">
    <property type="match status" value="1"/>
</dbReference>
<dbReference type="Gene3D" id="3.30.420.40">
    <property type="match status" value="2"/>
</dbReference>
<dbReference type="SUPFAM" id="SSF53067">
    <property type="entry name" value="Actin-like ATPase domain"/>
    <property type="match status" value="2"/>
</dbReference>
<dbReference type="InterPro" id="IPR043129">
    <property type="entry name" value="ATPase_NBD"/>
</dbReference>
<dbReference type="SMART" id="SM00842">
    <property type="entry name" value="FtsA"/>
    <property type="match status" value="1"/>
</dbReference>
<dbReference type="Pfam" id="PF14450">
    <property type="entry name" value="FtsA"/>
    <property type="match status" value="1"/>
</dbReference>